<gene>
    <name evidence="1" type="ORF">ESP70_017000</name>
</gene>
<evidence type="ECO:0000313" key="2">
    <source>
        <dbReference type="Proteomes" id="UP000380867"/>
    </source>
</evidence>
<proteinExistence type="predicted"/>
<dbReference type="EMBL" id="SDPQ02000003">
    <property type="protein sequence ID" value="KAA1395832.1"/>
    <property type="molecule type" value="Genomic_DNA"/>
</dbReference>
<dbReference type="AlphaFoldDB" id="A0A5M4FD61"/>
<dbReference type="OrthoDB" id="3748560at2"/>
<accession>A0A5M4FD61</accession>
<name>A0A5M4FD61_9ACTN</name>
<sequence length="73" mass="8007">MRRTTLTFRLSGPDIQRDLLHEFALHHDVIACALDGDGTAKISVQTSNAPAALWDVRATVGMFDDAAEELEPQ</sequence>
<reference evidence="1" key="1">
    <citation type="submission" date="2019-09" db="EMBL/GenBank/DDBJ databases">
        <authorList>
            <person name="Li J."/>
        </authorList>
    </citation>
    <scope>NUCLEOTIDE SEQUENCE [LARGE SCALE GENOMIC DNA]</scope>
    <source>
        <strain evidence="1">JCM 14732</strain>
    </source>
</reference>
<dbReference type="RefSeq" id="WP_149690481.1">
    <property type="nucleotide sequence ID" value="NZ_SDPQ02000003.1"/>
</dbReference>
<keyword evidence="2" id="KW-1185">Reference proteome</keyword>
<dbReference type="Proteomes" id="UP000380867">
    <property type="component" value="Unassembled WGS sequence"/>
</dbReference>
<organism evidence="1 2">
    <name type="scientific">Aeromicrobium ginsengisoli</name>
    <dbReference type="NCBI Taxonomy" id="363867"/>
    <lineage>
        <taxon>Bacteria</taxon>
        <taxon>Bacillati</taxon>
        <taxon>Actinomycetota</taxon>
        <taxon>Actinomycetes</taxon>
        <taxon>Propionibacteriales</taxon>
        <taxon>Nocardioidaceae</taxon>
        <taxon>Aeromicrobium</taxon>
    </lineage>
</organism>
<evidence type="ECO:0000313" key="1">
    <source>
        <dbReference type="EMBL" id="KAA1395832.1"/>
    </source>
</evidence>
<protein>
    <submittedName>
        <fullName evidence="1">Uncharacterized protein</fullName>
    </submittedName>
</protein>
<comment type="caution">
    <text evidence="1">The sequence shown here is derived from an EMBL/GenBank/DDBJ whole genome shotgun (WGS) entry which is preliminary data.</text>
</comment>